<accession>A0A1Y1UH44</accession>
<comment type="caution">
    <text evidence="9">The sequence shown here is derived from an EMBL/GenBank/DDBJ whole genome shotgun (WGS) entry which is preliminary data.</text>
</comment>
<name>A0A1Y1UH44_9TREE</name>
<proteinExistence type="inferred from homology"/>
<evidence type="ECO:0000256" key="6">
    <source>
        <dbReference type="ARBA" id="ARBA00023242"/>
    </source>
</evidence>
<dbReference type="RefSeq" id="XP_021870885.1">
    <property type="nucleotide sequence ID" value="XM_022012875.1"/>
</dbReference>
<evidence type="ECO:0000256" key="3">
    <source>
        <dbReference type="ARBA" id="ARBA00023015"/>
    </source>
</evidence>
<dbReference type="AlphaFoldDB" id="A0A1Y1UH44"/>
<dbReference type="GO" id="GO:0003677">
    <property type="term" value="F:DNA binding"/>
    <property type="evidence" value="ECO:0007669"/>
    <property type="project" value="UniProtKB-KW"/>
</dbReference>
<dbReference type="Proteomes" id="UP000193218">
    <property type="component" value="Unassembled WGS sequence"/>
</dbReference>
<evidence type="ECO:0000256" key="7">
    <source>
        <dbReference type="SAM" id="MobiDB-lite"/>
    </source>
</evidence>
<dbReference type="InterPro" id="IPR003173">
    <property type="entry name" value="PC4_C"/>
</dbReference>
<dbReference type="GO" id="GO:0003713">
    <property type="term" value="F:transcription coactivator activity"/>
    <property type="evidence" value="ECO:0007669"/>
    <property type="project" value="InterPro"/>
</dbReference>
<dbReference type="OrthoDB" id="2505440at2759"/>
<reference evidence="9 10" key="1">
    <citation type="submission" date="2017-03" db="EMBL/GenBank/DDBJ databases">
        <title>Widespread Adenine N6-methylation of Active Genes in Fungi.</title>
        <authorList>
            <consortium name="DOE Joint Genome Institute"/>
            <person name="Mondo S.J."/>
            <person name="Dannebaum R.O."/>
            <person name="Kuo R.C."/>
            <person name="Louie K.B."/>
            <person name="Bewick A.J."/>
            <person name="Labutti K."/>
            <person name="Haridas S."/>
            <person name="Kuo A."/>
            <person name="Salamov A."/>
            <person name="Ahrendt S.R."/>
            <person name="Lau R."/>
            <person name="Bowen B.P."/>
            <person name="Lipzen A."/>
            <person name="Sullivan W."/>
            <person name="Andreopoulos W.B."/>
            <person name="Clum A."/>
            <person name="Lindquist E."/>
            <person name="Daum C."/>
            <person name="Northen T.R."/>
            <person name="Ramamoorthy G."/>
            <person name="Schmitz R.J."/>
            <person name="Gryganskyi A."/>
            <person name="Culley D."/>
            <person name="Magnuson J."/>
            <person name="James T.Y."/>
            <person name="O'Malley M.A."/>
            <person name="Stajich J.E."/>
            <person name="Spatafora J.W."/>
            <person name="Visel A."/>
            <person name="Grigoriev I.V."/>
        </authorList>
    </citation>
    <scope>NUCLEOTIDE SEQUENCE [LARGE SCALE GENOMIC DNA]</scope>
    <source>
        <strain evidence="9 10">NRRL Y-17943</strain>
    </source>
</reference>
<organism evidence="9 10">
    <name type="scientific">Kockovaella imperatae</name>
    <dbReference type="NCBI Taxonomy" id="4999"/>
    <lineage>
        <taxon>Eukaryota</taxon>
        <taxon>Fungi</taxon>
        <taxon>Dikarya</taxon>
        <taxon>Basidiomycota</taxon>
        <taxon>Agaricomycotina</taxon>
        <taxon>Tremellomycetes</taxon>
        <taxon>Tremellales</taxon>
        <taxon>Cuniculitremaceae</taxon>
        <taxon>Kockovaella</taxon>
    </lineage>
</organism>
<dbReference type="EMBL" id="NBSH01000007">
    <property type="protein sequence ID" value="ORX36816.1"/>
    <property type="molecule type" value="Genomic_DNA"/>
</dbReference>
<evidence type="ECO:0000259" key="8">
    <source>
        <dbReference type="Pfam" id="PF02229"/>
    </source>
</evidence>
<dbReference type="GO" id="GO:0005634">
    <property type="term" value="C:nucleus"/>
    <property type="evidence" value="ECO:0007669"/>
    <property type="project" value="UniProtKB-SubCell"/>
</dbReference>
<evidence type="ECO:0000256" key="5">
    <source>
        <dbReference type="ARBA" id="ARBA00023163"/>
    </source>
</evidence>
<dbReference type="Pfam" id="PF02229">
    <property type="entry name" value="PC4"/>
    <property type="match status" value="1"/>
</dbReference>
<feature type="region of interest" description="Disordered" evidence="7">
    <location>
        <begin position="1"/>
        <end position="49"/>
    </location>
</feature>
<gene>
    <name evidence="9" type="ORF">BD324DRAFT_470391</name>
</gene>
<evidence type="ECO:0000256" key="2">
    <source>
        <dbReference type="ARBA" id="ARBA00009001"/>
    </source>
</evidence>
<keyword evidence="3" id="KW-0805">Transcription regulation</keyword>
<dbReference type="InterPro" id="IPR009044">
    <property type="entry name" value="ssDNA-bd_transcriptional_reg"/>
</dbReference>
<keyword evidence="4" id="KW-0238">DNA-binding</keyword>
<keyword evidence="5" id="KW-0804">Transcription</keyword>
<dbReference type="PANTHER" id="PTHR13215">
    <property type="entry name" value="RNA POLYMERASE II TRANSCRIPTIONAL COACTIVATOR"/>
    <property type="match status" value="1"/>
</dbReference>
<evidence type="ECO:0000256" key="4">
    <source>
        <dbReference type="ARBA" id="ARBA00023125"/>
    </source>
</evidence>
<dbReference type="SUPFAM" id="SSF54447">
    <property type="entry name" value="ssDNA-binding transcriptional regulator domain"/>
    <property type="match status" value="1"/>
</dbReference>
<comment type="subcellular location">
    <subcellularLocation>
        <location evidence="1">Nucleus</location>
    </subcellularLocation>
</comment>
<evidence type="ECO:0000313" key="10">
    <source>
        <dbReference type="Proteomes" id="UP000193218"/>
    </source>
</evidence>
<dbReference type="InParanoid" id="A0A1Y1UH44"/>
<evidence type="ECO:0000256" key="1">
    <source>
        <dbReference type="ARBA" id="ARBA00004123"/>
    </source>
</evidence>
<feature type="domain" description="Transcriptional coactivator p15 (PC4) C-terminal" evidence="8">
    <location>
        <begin position="63"/>
        <end position="116"/>
    </location>
</feature>
<dbReference type="Gene3D" id="2.30.31.10">
    <property type="entry name" value="Transcriptional Coactivator Pc4, Chain A"/>
    <property type="match status" value="1"/>
</dbReference>
<protein>
    <submittedName>
        <fullName evidence="9">Transcriptional Coactivator p15-domain-containing protein</fullName>
    </submittedName>
</protein>
<dbReference type="InterPro" id="IPR045125">
    <property type="entry name" value="Sub1/Tcp4-like"/>
</dbReference>
<sequence length="127" mass="14170">MPKKKRVDSDEESGSEQDARPSKVESISEDEEPVKAKAKNGESSMSTGAGVEVLKNADKNSYFNLSDTRRVTVRPYSGKILVDVREFYRDKATGEMKPGSKGISLTAEQWKVLRDNMEVVDRLVEEA</sequence>
<dbReference type="GO" id="GO:0060261">
    <property type="term" value="P:positive regulation of transcription initiation by RNA polymerase II"/>
    <property type="evidence" value="ECO:0007669"/>
    <property type="project" value="InterPro"/>
</dbReference>
<dbReference type="STRING" id="4999.A0A1Y1UH44"/>
<evidence type="ECO:0000313" key="9">
    <source>
        <dbReference type="EMBL" id="ORX36816.1"/>
    </source>
</evidence>
<dbReference type="GeneID" id="33554683"/>
<keyword evidence="6" id="KW-0539">Nucleus</keyword>
<keyword evidence="10" id="KW-1185">Reference proteome</keyword>
<comment type="similarity">
    <text evidence="2">Belongs to the transcriptional coactivator PC4 family.</text>
</comment>